<dbReference type="SUPFAM" id="SSF52540">
    <property type="entry name" value="P-loop containing nucleoside triphosphate hydrolases"/>
    <property type="match status" value="1"/>
</dbReference>
<dbReference type="RefSeq" id="WP_014809863.1">
    <property type="nucleotide sequence ID" value="NC_018025.1"/>
</dbReference>
<keyword evidence="4" id="KW-0804">Transcription</keyword>
<feature type="domain" description="PAC" evidence="8">
    <location>
        <begin position="250"/>
        <end position="313"/>
    </location>
</feature>
<keyword evidence="5" id="KW-0175">Coiled coil</keyword>
<keyword evidence="3" id="KW-0805">Transcription regulation</keyword>
<evidence type="ECO:0000259" key="6">
    <source>
        <dbReference type="PROSITE" id="PS50045"/>
    </source>
</evidence>
<dbReference type="Proteomes" id="UP000006055">
    <property type="component" value="Chromosome"/>
</dbReference>
<dbReference type="HOGENOM" id="CLU_000445_8_1_7"/>
<dbReference type="Gene3D" id="3.40.50.300">
    <property type="entry name" value="P-loop containing nucleotide triphosphate hydrolases"/>
    <property type="match status" value="1"/>
</dbReference>
<evidence type="ECO:0000313" key="10">
    <source>
        <dbReference type="Proteomes" id="UP000006055"/>
    </source>
</evidence>
<keyword evidence="10" id="KW-1185">Reference proteome</keyword>
<proteinExistence type="predicted"/>
<dbReference type="InterPro" id="IPR013656">
    <property type="entry name" value="PAS_4"/>
</dbReference>
<dbReference type="PRINTS" id="PR01590">
    <property type="entry name" value="HTHFIS"/>
</dbReference>
<evidence type="ECO:0000256" key="3">
    <source>
        <dbReference type="ARBA" id="ARBA00023015"/>
    </source>
</evidence>
<dbReference type="GO" id="GO:0005524">
    <property type="term" value="F:ATP binding"/>
    <property type="evidence" value="ECO:0007669"/>
    <property type="project" value="UniProtKB-KW"/>
</dbReference>
<dbReference type="SUPFAM" id="SSF55785">
    <property type="entry name" value="PYP-like sensor domain (PAS domain)"/>
    <property type="match status" value="2"/>
</dbReference>
<dbReference type="KEGG" id="dti:Desti_2016"/>
<dbReference type="InterPro" id="IPR025662">
    <property type="entry name" value="Sigma_54_int_dom_ATP-bd_1"/>
</dbReference>
<dbReference type="PROSITE" id="PS50045">
    <property type="entry name" value="SIGMA54_INTERACT_4"/>
    <property type="match status" value="1"/>
</dbReference>
<evidence type="ECO:0000256" key="4">
    <source>
        <dbReference type="ARBA" id="ARBA00023163"/>
    </source>
</evidence>
<feature type="domain" description="PAS" evidence="7">
    <location>
        <begin position="64"/>
        <end position="135"/>
    </location>
</feature>
<dbReference type="InterPro" id="IPR035965">
    <property type="entry name" value="PAS-like_dom_sf"/>
</dbReference>
<feature type="domain" description="PAC" evidence="8">
    <location>
        <begin position="135"/>
        <end position="189"/>
    </location>
</feature>
<dbReference type="InterPro" id="IPR027417">
    <property type="entry name" value="P-loop_NTPase"/>
</dbReference>
<dbReference type="FunFam" id="3.40.50.300:FF:000006">
    <property type="entry name" value="DNA-binding transcriptional regulator NtrC"/>
    <property type="match status" value="1"/>
</dbReference>
<dbReference type="EMBL" id="CP003360">
    <property type="protein sequence ID" value="AFM24719.1"/>
    <property type="molecule type" value="Genomic_DNA"/>
</dbReference>
<dbReference type="InterPro" id="IPR025944">
    <property type="entry name" value="Sigma_54_int_dom_CS"/>
</dbReference>
<dbReference type="InterPro" id="IPR009057">
    <property type="entry name" value="Homeodomain-like_sf"/>
</dbReference>
<dbReference type="InterPro" id="IPR002197">
    <property type="entry name" value="HTH_Fis"/>
</dbReference>
<dbReference type="CDD" id="cd00009">
    <property type="entry name" value="AAA"/>
    <property type="match status" value="1"/>
</dbReference>
<dbReference type="Gene3D" id="1.10.10.60">
    <property type="entry name" value="Homeodomain-like"/>
    <property type="match status" value="1"/>
</dbReference>
<evidence type="ECO:0000259" key="8">
    <source>
        <dbReference type="PROSITE" id="PS50113"/>
    </source>
</evidence>
<dbReference type="PROSITE" id="PS00688">
    <property type="entry name" value="SIGMA54_INTERACT_3"/>
    <property type="match status" value="1"/>
</dbReference>
<keyword evidence="9" id="KW-0238">DNA-binding</keyword>
<dbReference type="Gene3D" id="1.10.8.60">
    <property type="match status" value="1"/>
</dbReference>
<dbReference type="InterPro" id="IPR003593">
    <property type="entry name" value="AAA+_ATPase"/>
</dbReference>
<dbReference type="Pfam" id="PF08448">
    <property type="entry name" value="PAS_4"/>
    <property type="match status" value="2"/>
</dbReference>
<evidence type="ECO:0000256" key="5">
    <source>
        <dbReference type="SAM" id="Coils"/>
    </source>
</evidence>
<dbReference type="SMART" id="SM00382">
    <property type="entry name" value="AAA"/>
    <property type="match status" value="1"/>
</dbReference>
<dbReference type="InterPro" id="IPR000700">
    <property type="entry name" value="PAS-assoc_C"/>
</dbReference>
<dbReference type="CDD" id="cd00130">
    <property type="entry name" value="PAS"/>
    <property type="match status" value="2"/>
</dbReference>
<dbReference type="Pfam" id="PF00158">
    <property type="entry name" value="Sigma54_activat"/>
    <property type="match status" value="1"/>
</dbReference>
<feature type="domain" description="Sigma-54 factor interaction" evidence="6">
    <location>
        <begin position="320"/>
        <end position="546"/>
    </location>
</feature>
<dbReference type="AlphaFoldDB" id="I4C578"/>
<evidence type="ECO:0000259" key="7">
    <source>
        <dbReference type="PROSITE" id="PS50112"/>
    </source>
</evidence>
<dbReference type="Gene3D" id="3.30.450.20">
    <property type="entry name" value="PAS domain"/>
    <property type="match status" value="2"/>
</dbReference>
<evidence type="ECO:0000256" key="1">
    <source>
        <dbReference type="ARBA" id="ARBA00022741"/>
    </source>
</evidence>
<dbReference type="GO" id="GO:0006355">
    <property type="term" value="P:regulation of DNA-templated transcription"/>
    <property type="evidence" value="ECO:0007669"/>
    <property type="project" value="InterPro"/>
</dbReference>
<feature type="domain" description="PAS" evidence="7">
    <location>
        <begin position="190"/>
        <end position="260"/>
    </location>
</feature>
<dbReference type="eggNOG" id="COG3829">
    <property type="taxonomic scope" value="Bacteria"/>
</dbReference>
<keyword evidence="2" id="KW-0067">ATP-binding</keyword>
<dbReference type="InterPro" id="IPR000014">
    <property type="entry name" value="PAS"/>
</dbReference>
<dbReference type="Pfam" id="PF25601">
    <property type="entry name" value="AAA_lid_14"/>
    <property type="match status" value="1"/>
</dbReference>
<dbReference type="SMART" id="SM00091">
    <property type="entry name" value="PAS"/>
    <property type="match status" value="2"/>
</dbReference>
<name>I4C578_DESTA</name>
<dbReference type="PROSITE" id="PS00675">
    <property type="entry name" value="SIGMA54_INTERACT_1"/>
    <property type="match status" value="1"/>
</dbReference>
<dbReference type="OrthoDB" id="9761019at2"/>
<dbReference type="InterPro" id="IPR002078">
    <property type="entry name" value="Sigma_54_int"/>
</dbReference>
<evidence type="ECO:0000256" key="2">
    <source>
        <dbReference type="ARBA" id="ARBA00022840"/>
    </source>
</evidence>
<dbReference type="SUPFAM" id="SSF46689">
    <property type="entry name" value="Homeodomain-like"/>
    <property type="match status" value="1"/>
</dbReference>
<dbReference type="PROSITE" id="PS50113">
    <property type="entry name" value="PAC"/>
    <property type="match status" value="2"/>
</dbReference>
<accession>I4C578</accession>
<dbReference type="GO" id="GO:0043565">
    <property type="term" value="F:sequence-specific DNA binding"/>
    <property type="evidence" value="ECO:0007669"/>
    <property type="project" value="InterPro"/>
</dbReference>
<evidence type="ECO:0000313" key="9">
    <source>
        <dbReference type="EMBL" id="AFM24719.1"/>
    </source>
</evidence>
<dbReference type="PANTHER" id="PTHR32071">
    <property type="entry name" value="TRANSCRIPTIONAL REGULATORY PROTEIN"/>
    <property type="match status" value="1"/>
</dbReference>
<dbReference type="InterPro" id="IPR058031">
    <property type="entry name" value="AAA_lid_NorR"/>
</dbReference>
<sequence length="638" mass="72360">MDEPEKLRNWAEKFLEARSEDVHDISDLSPDDLKKMIHELRVHQIELDIQNEELRQMQSELETAQAEYSELYEFAPTGYFTFDRRSFIRQVNLAGTRLLSNRPRSFLVNTPFSKFVHPDDVRTFLLHLRQVFDDGDRQVCEIRLNINSEHKFVRLESAPARDSDGHVTDCRTIATDLTDRKRSEQALEQSEQRFRSIFEGAEDCIFLKDRSLRYVQVNPAFENLIGVRASEIIGKRHEDLFPEDAPDRVRGIELRVLEGEAIEDEDTLIVRSAPMKFLATRTPLRGTLNEVTGISTILHDITDRKRAEVPIPPMKAEYVSEAMQATLNQAKVAAKGVSTILLIGESGSGKDYLANYIHEHSNQANGPYFSVNCAAIASELAESELFGHEKGAFTGALGRKRGLLELAEGGTLLLNEIGDLPLRLQAKLLTFLDTKTFTRVGGEKEIPVSARLIAATNRDLKKAVEEGDFRKDLFYRLNVVSIPVPPLRDRRDDIPILVQEILHTIRSEMQIHKMPILSPSAIDELKKYRWPGNVRELRNVLERAVMLSSGKEIDPSHLGLTEGRGLLPGNQGVSFTVSFPNSQSLNEMTRELKRFMVIEALRLSEGSRVEAARLLGISRYSLKHYMNTLGCDEEETQE</sequence>
<organism evidence="9 10">
    <name type="scientific">Desulfomonile tiedjei (strain ATCC 49306 / DSM 6799 / DCB-1)</name>
    <dbReference type="NCBI Taxonomy" id="706587"/>
    <lineage>
        <taxon>Bacteria</taxon>
        <taxon>Pseudomonadati</taxon>
        <taxon>Thermodesulfobacteriota</taxon>
        <taxon>Desulfomonilia</taxon>
        <taxon>Desulfomonilales</taxon>
        <taxon>Desulfomonilaceae</taxon>
        <taxon>Desulfomonile</taxon>
    </lineage>
</organism>
<keyword evidence="1" id="KW-0547">Nucleotide-binding</keyword>
<reference evidence="10" key="1">
    <citation type="submission" date="2012-06" db="EMBL/GenBank/DDBJ databases">
        <title>Complete sequence of chromosome of Desulfomonile tiedjei DSM 6799.</title>
        <authorList>
            <person name="Lucas S."/>
            <person name="Copeland A."/>
            <person name="Lapidus A."/>
            <person name="Glavina del Rio T."/>
            <person name="Dalin E."/>
            <person name="Tice H."/>
            <person name="Bruce D."/>
            <person name="Goodwin L."/>
            <person name="Pitluck S."/>
            <person name="Peters L."/>
            <person name="Ovchinnikova G."/>
            <person name="Zeytun A."/>
            <person name="Lu M."/>
            <person name="Kyrpides N."/>
            <person name="Mavromatis K."/>
            <person name="Ivanova N."/>
            <person name="Brettin T."/>
            <person name="Detter J.C."/>
            <person name="Han C."/>
            <person name="Larimer F."/>
            <person name="Land M."/>
            <person name="Hauser L."/>
            <person name="Markowitz V."/>
            <person name="Cheng J.-F."/>
            <person name="Hugenholtz P."/>
            <person name="Woyke T."/>
            <person name="Wu D."/>
            <person name="Spring S."/>
            <person name="Schroeder M."/>
            <person name="Brambilla E."/>
            <person name="Klenk H.-P."/>
            <person name="Eisen J.A."/>
        </authorList>
    </citation>
    <scope>NUCLEOTIDE SEQUENCE [LARGE SCALE GENOMIC DNA]</scope>
    <source>
        <strain evidence="10">ATCC 49306 / DSM 6799 / DCB-1</strain>
    </source>
</reference>
<feature type="coiled-coil region" evidence="5">
    <location>
        <begin position="33"/>
        <end position="74"/>
    </location>
</feature>
<dbReference type="NCBIfam" id="TIGR00229">
    <property type="entry name" value="sensory_box"/>
    <property type="match status" value="1"/>
</dbReference>
<dbReference type="PROSITE" id="PS50112">
    <property type="entry name" value="PAS"/>
    <property type="match status" value="2"/>
</dbReference>
<gene>
    <name evidence="9" type="ordered locus">Desti_2016</name>
</gene>
<dbReference type="STRING" id="706587.Desti_2016"/>
<protein>
    <submittedName>
        <fullName evidence="9">Transcriptional regulator containing PAS, AAA-type ATPase, and DNA-binding domains</fullName>
    </submittedName>
</protein>